<proteinExistence type="predicted"/>
<dbReference type="AlphaFoldDB" id="A0AAD4DC60"/>
<protein>
    <submittedName>
        <fullName evidence="1">Uncharacterized protein</fullName>
    </submittedName>
</protein>
<sequence length="476" mass="53489">MESACEKVFAIPELVHKLALQMTLGDLSRLMQTSHRLHSFSLSAFYRHMNCHTGPMLDSPDALHALARNSHHVRSLDSGRSFLVYYFNAVREFHQLASRALGVGYYGGQLSAFSCPDWVPPPDPRPCLLIPFPPMTHLTHLTIQIGLDYVRSGFEDKMTFIDPYETTNHVTQVSWILHLNPNLVQVCIFGISTRDVDALFALAWSVSGLKKLEKLILAMTGREELWTLLSLSFWFVCSRSIKGMGILFEPSSDDEGDDGDEDDEGLNKAISADVEKITSWGVSRREGSLDNLESLTMEHLAYYLSTEQICRFFKDCPSLVHLTLPFLDPNVDVVELGRSIGRTCTKLTSLITKGIADVRRQVLVFEILETMVVGPALEKFVSVGSFPVSDRMMAAFKRHSATLTWVQFDYSWVMESRFIQMVLFECPALEKFILGGDVARKPTATPELTVAQVVEREWASSRIKDLNLKISLGDIG</sequence>
<dbReference type="SUPFAM" id="SSF52047">
    <property type="entry name" value="RNI-like"/>
    <property type="match status" value="1"/>
</dbReference>
<dbReference type="EMBL" id="JAAAIL010000832">
    <property type="protein sequence ID" value="KAG0272925.1"/>
    <property type="molecule type" value="Genomic_DNA"/>
</dbReference>
<dbReference type="Gene3D" id="3.80.10.10">
    <property type="entry name" value="Ribonuclease Inhibitor"/>
    <property type="match status" value="1"/>
</dbReference>
<keyword evidence="2" id="KW-1185">Reference proteome</keyword>
<organism evidence="1 2">
    <name type="scientific">Linnemannia exigua</name>
    <dbReference type="NCBI Taxonomy" id="604196"/>
    <lineage>
        <taxon>Eukaryota</taxon>
        <taxon>Fungi</taxon>
        <taxon>Fungi incertae sedis</taxon>
        <taxon>Mucoromycota</taxon>
        <taxon>Mortierellomycotina</taxon>
        <taxon>Mortierellomycetes</taxon>
        <taxon>Mortierellales</taxon>
        <taxon>Mortierellaceae</taxon>
        <taxon>Linnemannia</taxon>
    </lineage>
</organism>
<dbReference type="Proteomes" id="UP001194580">
    <property type="component" value="Unassembled WGS sequence"/>
</dbReference>
<reference evidence="1" key="1">
    <citation type="journal article" date="2020" name="Fungal Divers.">
        <title>Resolving the Mortierellaceae phylogeny through synthesis of multi-gene phylogenetics and phylogenomics.</title>
        <authorList>
            <person name="Vandepol N."/>
            <person name="Liber J."/>
            <person name="Desiro A."/>
            <person name="Na H."/>
            <person name="Kennedy M."/>
            <person name="Barry K."/>
            <person name="Grigoriev I.V."/>
            <person name="Miller A.N."/>
            <person name="O'Donnell K."/>
            <person name="Stajich J.E."/>
            <person name="Bonito G."/>
        </authorList>
    </citation>
    <scope>NUCLEOTIDE SEQUENCE</scope>
    <source>
        <strain evidence="1">NRRL 28262</strain>
    </source>
</reference>
<dbReference type="InterPro" id="IPR032675">
    <property type="entry name" value="LRR_dom_sf"/>
</dbReference>
<evidence type="ECO:0000313" key="2">
    <source>
        <dbReference type="Proteomes" id="UP001194580"/>
    </source>
</evidence>
<name>A0AAD4DC60_9FUNG</name>
<evidence type="ECO:0000313" key="1">
    <source>
        <dbReference type="EMBL" id="KAG0272925.1"/>
    </source>
</evidence>
<comment type="caution">
    <text evidence="1">The sequence shown here is derived from an EMBL/GenBank/DDBJ whole genome shotgun (WGS) entry which is preliminary data.</text>
</comment>
<accession>A0AAD4DC60</accession>
<gene>
    <name evidence="1" type="ORF">BGZ95_011280</name>
</gene>
<feature type="non-terminal residue" evidence="1">
    <location>
        <position position="476"/>
    </location>
</feature>